<gene>
    <name evidence="5" type="ORF">H8891_05605</name>
</gene>
<evidence type="ECO:0000256" key="3">
    <source>
        <dbReference type="PROSITE-ProRule" id="PRU01248"/>
    </source>
</evidence>
<dbReference type="InterPro" id="IPR004107">
    <property type="entry name" value="Integrase_SAM-like_N"/>
</dbReference>
<feature type="domain" description="Core-binding (CB)" evidence="4">
    <location>
        <begin position="1"/>
        <end position="84"/>
    </location>
</feature>
<evidence type="ECO:0000313" key="5">
    <source>
        <dbReference type="EMBL" id="MBC6003267.1"/>
    </source>
</evidence>
<dbReference type="EMBL" id="JACRWD010000001">
    <property type="protein sequence ID" value="MBC6003267.1"/>
    <property type="molecule type" value="Genomic_DNA"/>
</dbReference>
<accession>A0ABR7K2C5</accession>
<evidence type="ECO:0000256" key="2">
    <source>
        <dbReference type="ARBA" id="ARBA00023125"/>
    </source>
</evidence>
<keyword evidence="2 3" id="KW-0238">DNA-binding</keyword>
<dbReference type="PANTHER" id="PTHR30349:SF64">
    <property type="entry name" value="PROPHAGE INTEGRASE INTD-RELATED"/>
    <property type="match status" value="1"/>
</dbReference>
<comment type="similarity">
    <text evidence="1">Belongs to the 'phage' integrase family.</text>
</comment>
<dbReference type="InterPro" id="IPR010998">
    <property type="entry name" value="Integrase_recombinase_N"/>
</dbReference>
<proteinExistence type="inferred from homology"/>
<dbReference type="PROSITE" id="PS51900">
    <property type="entry name" value="CB"/>
    <property type="match status" value="1"/>
</dbReference>
<sequence length="149" mass="17679">MQLIDAITEYIDKLEITDTSKETIRSYKNSLNIFSKFIKENTDVKKISISDIKSFHQFNKERGLKQKTLNTYISALRGMFNYLIDEQIIKKNPAMSIKLERVKDKKIIEVFTNEEVKRLVDWNKRSRKFLDVRDNLIISFLIETGCRNH</sequence>
<dbReference type="InterPro" id="IPR011010">
    <property type="entry name" value="DNA_brk_join_enz"/>
</dbReference>
<dbReference type="SUPFAM" id="SSF56349">
    <property type="entry name" value="DNA breaking-rejoining enzymes"/>
    <property type="match status" value="1"/>
</dbReference>
<dbReference type="PANTHER" id="PTHR30349">
    <property type="entry name" value="PHAGE INTEGRASE-RELATED"/>
    <property type="match status" value="1"/>
</dbReference>
<protein>
    <submittedName>
        <fullName evidence="5">Phage integrase SAM-like domain-containing protein</fullName>
    </submittedName>
</protein>
<comment type="caution">
    <text evidence="5">The sequence shown here is derived from an EMBL/GenBank/DDBJ whole genome shotgun (WGS) entry which is preliminary data.</text>
</comment>
<dbReference type="RefSeq" id="WP_187005543.1">
    <property type="nucleotide sequence ID" value="NZ_JACRWD010000001.1"/>
</dbReference>
<name>A0ABR7K2C5_9FIRM</name>
<evidence type="ECO:0000259" key="4">
    <source>
        <dbReference type="PROSITE" id="PS51900"/>
    </source>
</evidence>
<organism evidence="5 6">
    <name type="scientific">Paeniclostridium hominis</name>
    <dbReference type="NCBI Taxonomy" id="2764329"/>
    <lineage>
        <taxon>Bacteria</taxon>
        <taxon>Bacillati</taxon>
        <taxon>Bacillota</taxon>
        <taxon>Clostridia</taxon>
        <taxon>Peptostreptococcales</taxon>
        <taxon>Peptostreptococcaceae</taxon>
        <taxon>Paeniclostridium</taxon>
    </lineage>
</organism>
<keyword evidence="6" id="KW-1185">Reference proteome</keyword>
<dbReference type="Proteomes" id="UP000611796">
    <property type="component" value="Unassembled WGS sequence"/>
</dbReference>
<reference evidence="5 6" key="1">
    <citation type="submission" date="2020-08" db="EMBL/GenBank/DDBJ databases">
        <authorList>
            <person name="Liu C."/>
            <person name="Sun Q."/>
        </authorList>
    </citation>
    <scope>NUCLEOTIDE SEQUENCE [LARGE SCALE GENOMIC DNA]</scope>
    <source>
        <strain evidence="5 6">NSJ-45</strain>
    </source>
</reference>
<evidence type="ECO:0000256" key="1">
    <source>
        <dbReference type="ARBA" id="ARBA00008857"/>
    </source>
</evidence>
<evidence type="ECO:0000313" key="6">
    <source>
        <dbReference type="Proteomes" id="UP000611796"/>
    </source>
</evidence>
<dbReference type="InterPro" id="IPR050090">
    <property type="entry name" value="Tyrosine_recombinase_XerCD"/>
</dbReference>
<dbReference type="InterPro" id="IPR044068">
    <property type="entry name" value="CB"/>
</dbReference>
<dbReference type="Gene3D" id="1.10.150.130">
    <property type="match status" value="1"/>
</dbReference>
<dbReference type="Pfam" id="PF02899">
    <property type="entry name" value="Phage_int_SAM_1"/>
    <property type="match status" value="1"/>
</dbReference>